<dbReference type="RefSeq" id="XP_056544779.1">
    <property type="nucleotide sequence ID" value="XM_056686037.1"/>
</dbReference>
<sequence>MAIITLSSVDDCIAALHVVGLRVFRFTPWSMDIPEGLTALSEKYPDIKFYTFSTEDLTDEEDANIFYDCFGFGDVPNVTICKSGKCVEIIAGEMENMDDLIETTERMIQIHH</sequence>
<evidence type="ECO:0000313" key="1">
    <source>
        <dbReference type="EMBL" id="KAJ5168318.1"/>
    </source>
</evidence>
<dbReference type="EMBL" id="JAPQKN010000002">
    <property type="protein sequence ID" value="KAJ5168318.1"/>
    <property type="molecule type" value="Genomic_DNA"/>
</dbReference>
<name>A0A9W9I7M7_9EURO</name>
<comment type="caution">
    <text evidence="1">The sequence shown here is derived from an EMBL/GenBank/DDBJ whole genome shotgun (WGS) entry which is preliminary data.</text>
</comment>
<dbReference type="GeneID" id="81425213"/>
<reference evidence="1" key="2">
    <citation type="journal article" date="2023" name="IMA Fungus">
        <title>Comparative genomic study of the Penicillium genus elucidates a diverse pangenome and 15 lateral gene transfer events.</title>
        <authorList>
            <person name="Petersen C."/>
            <person name="Sorensen T."/>
            <person name="Nielsen M.R."/>
            <person name="Sondergaard T.E."/>
            <person name="Sorensen J.L."/>
            <person name="Fitzpatrick D.A."/>
            <person name="Frisvad J.C."/>
            <person name="Nielsen K.L."/>
        </authorList>
    </citation>
    <scope>NUCLEOTIDE SEQUENCE</scope>
    <source>
        <strain evidence="1">IBT 26290</strain>
    </source>
</reference>
<keyword evidence="2" id="KW-1185">Reference proteome</keyword>
<dbReference type="Proteomes" id="UP001149163">
    <property type="component" value="Unassembled WGS sequence"/>
</dbReference>
<evidence type="ECO:0000313" key="2">
    <source>
        <dbReference type="Proteomes" id="UP001149163"/>
    </source>
</evidence>
<accession>A0A9W9I7M7</accession>
<dbReference type="AlphaFoldDB" id="A0A9W9I7M7"/>
<organism evidence="1 2">
    <name type="scientific">Penicillium canariense</name>
    <dbReference type="NCBI Taxonomy" id="189055"/>
    <lineage>
        <taxon>Eukaryota</taxon>
        <taxon>Fungi</taxon>
        <taxon>Dikarya</taxon>
        <taxon>Ascomycota</taxon>
        <taxon>Pezizomycotina</taxon>
        <taxon>Eurotiomycetes</taxon>
        <taxon>Eurotiomycetidae</taxon>
        <taxon>Eurotiales</taxon>
        <taxon>Aspergillaceae</taxon>
        <taxon>Penicillium</taxon>
    </lineage>
</organism>
<evidence type="ECO:0008006" key="3">
    <source>
        <dbReference type="Google" id="ProtNLM"/>
    </source>
</evidence>
<protein>
    <recommendedName>
        <fullName evidence="3">Thioredoxin domain-containing protein</fullName>
    </recommendedName>
</protein>
<proteinExistence type="predicted"/>
<gene>
    <name evidence="1" type="ORF">N7482_003912</name>
</gene>
<reference evidence="1" key="1">
    <citation type="submission" date="2022-11" db="EMBL/GenBank/DDBJ databases">
        <authorList>
            <person name="Petersen C."/>
        </authorList>
    </citation>
    <scope>NUCLEOTIDE SEQUENCE</scope>
    <source>
        <strain evidence="1">IBT 26290</strain>
    </source>
</reference>